<reference evidence="3 4" key="1">
    <citation type="submission" date="2017-09" db="EMBL/GenBank/DDBJ databases">
        <title>Pseudomonas abyssi sp. nov. isolated from Abyssopelagic Water.</title>
        <authorList>
            <person name="Wei Y."/>
        </authorList>
    </citation>
    <scope>NUCLEOTIDE SEQUENCE [LARGE SCALE GENOMIC DNA]</scope>
    <source>
        <strain evidence="3 4">MT5</strain>
    </source>
</reference>
<evidence type="ECO:0000313" key="4">
    <source>
        <dbReference type="Proteomes" id="UP000242313"/>
    </source>
</evidence>
<organism evidence="3 4">
    <name type="scientific">Pseudomonas abyssi</name>
    <dbReference type="NCBI Taxonomy" id="170540"/>
    <lineage>
        <taxon>Bacteria</taxon>
        <taxon>Pseudomonadati</taxon>
        <taxon>Pseudomonadota</taxon>
        <taxon>Gammaproteobacteria</taxon>
        <taxon>Pseudomonadales</taxon>
        <taxon>Pseudomonadaceae</taxon>
        <taxon>Pseudomonas</taxon>
    </lineage>
</organism>
<dbReference type="AlphaFoldDB" id="A0A2A3MJV5"/>
<dbReference type="InterPro" id="IPR039565">
    <property type="entry name" value="BamD-like"/>
</dbReference>
<evidence type="ECO:0000259" key="2">
    <source>
        <dbReference type="Pfam" id="PF13525"/>
    </source>
</evidence>
<dbReference type="Proteomes" id="UP000242313">
    <property type="component" value="Unassembled WGS sequence"/>
</dbReference>
<dbReference type="EMBL" id="NTMR01000009">
    <property type="protein sequence ID" value="PBK04997.1"/>
    <property type="molecule type" value="Genomic_DNA"/>
</dbReference>
<feature type="domain" description="Outer membrane lipoprotein BamD-like" evidence="2">
    <location>
        <begin position="63"/>
        <end position="209"/>
    </location>
</feature>
<keyword evidence="1" id="KW-0732">Signal</keyword>
<gene>
    <name evidence="3" type="ORF">CNQ84_07610</name>
</gene>
<name>A0A2A3MJV5_9PSED</name>
<dbReference type="Gene3D" id="1.25.40.10">
    <property type="entry name" value="Tetratricopeptide repeat domain"/>
    <property type="match status" value="1"/>
</dbReference>
<evidence type="ECO:0000256" key="1">
    <source>
        <dbReference type="ARBA" id="ARBA00022729"/>
    </source>
</evidence>
<keyword evidence="4" id="KW-1185">Reference proteome</keyword>
<comment type="caution">
    <text evidence="3">The sequence shown here is derived from an EMBL/GenBank/DDBJ whole genome shotgun (WGS) entry which is preliminary data.</text>
</comment>
<dbReference type="PROSITE" id="PS51257">
    <property type="entry name" value="PROKAR_LIPOPROTEIN"/>
    <property type="match status" value="1"/>
</dbReference>
<dbReference type="InterPro" id="IPR011990">
    <property type="entry name" value="TPR-like_helical_dom_sf"/>
</dbReference>
<accession>A0A2A3MJV5</accession>
<proteinExistence type="predicted"/>
<protein>
    <recommendedName>
        <fullName evidence="2">Outer membrane lipoprotein BamD-like domain-containing protein</fullName>
    </recommendedName>
</protein>
<sequence>MSKEWTMGVVLRSAGVMALALVLGGCAGNRVSQPSDSSLADLRARLSMGQCTPELSNEVVAAQQASLHLEAAYQCLTNGRLGLSEQLLVDYQNHFAQRADQDYAAYLAALIPYARFELAAGDSVQRLEQGRLAHSQMVAFVRAYPQSQYRSELATRMEAILQGMAQAEYDLALVDAEHGQKARAERRMRYLRDNYPRTPAAAAAIAWLMDYQGL</sequence>
<evidence type="ECO:0000313" key="3">
    <source>
        <dbReference type="EMBL" id="PBK04997.1"/>
    </source>
</evidence>
<dbReference type="Pfam" id="PF13525">
    <property type="entry name" value="YfiO"/>
    <property type="match status" value="1"/>
</dbReference>